<dbReference type="CDD" id="cd06127">
    <property type="entry name" value="DEDDh"/>
    <property type="match status" value="1"/>
</dbReference>
<dbReference type="NCBIfam" id="TIGR00573">
    <property type="entry name" value="dnaq"/>
    <property type="match status" value="1"/>
</dbReference>
<dbReference type="GO" id="GO:0003887">
    <property type="term" value="F:DNA-directed DNA polymerase activity"/>
    <property type="evidence" value="ECO:0007669"/>
    <property type="project" value="UniProtKB-EC"/>
</dbReference>
<proteinExistence type="predicted"/>
<dbReference type="STRING" id="291169.A9E74_01838"/>
<dbReference type="EC" id="2.7.7.7" evidence="1"/>
<dbReference type="SMART" id="SM00479">
    <property type="entry name" value="EXOIII"/>
    <property type="match status" value="1"/>
</dbReference>
<evidence type="ECO:0000313" key="18">
    <source>
        <dbReference type="Proteomes" id="UP000094379"/>
    </source>
</evidence>
<evidence type="ECO:0000256" key="6">
    <source>
        <dbReference type="ARBA" id="ARBA00022839"/>
    </source>
</evidence>
<sequence length="482" mass="55451">MKPLSGFPEKMILLDCETTGGNAIRDRLTEIALIEITDGVETDRWQTLINPGISIPPWISKLTGITDSMVANQPSFADIAEELQQRLADKVFVAHHVRFDYGFIRESFRRIGITFSAKTLCSVKISRLLYPEQRRHGIDAIVARLGLTVNQRHRAMDDAQVILELFQQTQHDFDESTIQQACKQLSQQTRVPSHLDIAEINKLPERPGIYQFFDEHGALLYIGKSVNIKQRVLSHFVQNGKLRNTEMQQQLQHIDFIETPSDFGAQLLENQLIKSKTPRYNRRQTKTKRLYQIALTVNDKGYHRTTIEMADLNQPPDISQRYGLFRSQKQAEKKLLDLINEHQLCQKLCGLEKTKNGCFGFQLKKCLGACCGEEPAIRYNLRLQTALSGIKNQAWPWPGPIVITELPADGDYEAAHFHLVDQWLYLGIVKNQHDAFERLQQQYAEPQYFDLDAYKIQLRFLLKLRPKQLLIESLRLPAEEAS</sequence>
<dbReference type="InterPro" id="IPR006054">
    <property type="entry name" value="DnaQ"/>
</dbReference>
<dbReference type="InterPro" id="IPR013520">
    <property type="entry name" value="Ribonucl_H"/>
</dbReference>
<dbReference type="InterPro" id="IPR000305">
    <property type="entry name" value="GIY-YIG_endonuc"/>
</dbReference>
<dbReference type="AlphaFoldDB" id="A0A1E3GR01"/>
<evidence type="ECO:0000256" key="3">
    <source>
        <dbReference type="ARBA" id="ARBA00022763"/>
    </source>
</evidence>
<keyword evidence="9" id="KW-0742">SOS response</keyword>
<evidence type="ECO:0000259" key="16">
    <source>
        <dbReference type="PROSITE" id="PS50164"/>
    </source>
</evidence>
<dbReference type="FunFam" id="3.30.420.10:FF:000045">
    <property type="entry name" value="3'-5' exonuclease DinG"/>
    <property type="match status" value="1"/>
</dbReference>
<keyword evidence="18" id="KW-1185">Reference proteome</keyword>
<dbReference type="Gene3D" id="3.40.1440.10">
    <property type="entry name" value="GIY-YIG endonuclease"/>
    <property type="match status" value="1"/>
</dbReference>
<evidence type="ECO:0000256" key="7">
    <source>
        <dbReference type="ARBA" id="ARBA00022881"/>
    </source>
</evidence>
<comment type="subunit">
    <text evidence="11">DNA polymerase III contains a core (composed of alpha, epsilon and theta chains) that associates with a tau subunit. This core dimerizes to form the POLIII' complex. PolIII' associates with the gamma complex (composed of gamma, delta, delta', psi and chi chains) and with the beta chain to form the complete DNA polymerase III complex.</text>
</comment>
<keyword evidence="5 17" id="KW-0378">Hydrolase</keyword>
<comment type="function">
    <text evidence="10">DNA polymerase III is a complex, multichain enzyme responsible for most of the replicative synthesis in bacteria. The epsilon subunit contain the editing function and is a proofreading 3'-5' exonuclease.</text>
</comment>
<comment type="caution">
    <text evidence="17">The sequence shown here is derived from an EMBL/GenBank/DDBJ whole genome shotgun (WGS) entry which is preliminary data.</text>
</comment>
<organism evidence="17 18">
    <name type="scientific">Methylophaga muralis</name>
    <dbReference type="NCBI Taxonomy" id="291169"/>
    <lineage>
        <taxon>Bacteria</taxon>
        <taxon>Pseudomonadati</taxon>
        <taxon>Pseudomonadota</taxon>
        <taxon>Gammaproteobacteria</taxon>
        <taxon>Thiotrichales</taxon>
        <taxon>Piscirickettsiaceae</taxon>
        <taxon>Methylophaga</taxon>
    </lineage>
</organism>
<dbReference type="GO" id="GO:0006260">
    <property type="term" value="P:DNA replication"/>
    <property type="evidence" value="ECO:0007669"/>
    <property type="project" value="InterPro"/>
</dbReference>
<evidence type="ECO:0000256" key="14">
    <source>
        <dbReference type="ARBA" id="ARBA00042732"/>
    </source>
</evidence>
<protein>
    <recommendedName>
        <fullName evidence="12">Excinuclease cho</fullName>
        <ecNumber evidence="1">2.7.7.7</ecNumber>
    </recommendedName>
    <alternativeName>
        <fullName evidence="14">Endonuclease cho</fullName>
    </alternativeName>
    <alternativeName>
        <fullName evidence="13">UvrC homolog protein</fullName>
    </alternativeName>
</protein>
<dbReference type="InterPro" id="IPR012337">
    <property type="entry name" value="RNaseH-like_sf"/>
</dbReference>
<dbReference type="EMBL" id="MCRI01000019">
    <property type="protein sequence ID" value="ODN66470.1"/>
    <property type="molecule type" value="Genomic_DNA"/>
</dbReference>
<accession>A0A1E3GR01</accession>
<dbReference type="Pfam" id="PF01541">
    <property type="entry name" value="GIY-YIG"/>
    <property type="match status" value="1"/>
</dbReference>
<evidence type="ECO:0000256" key="10">
    <source>
        <dbReference type="ARBA" id="ARBA00025483"/>
    </source>
</evidence>
<evidence type="ECO:0000256" key="1">
    <source>
        <dbReference type="ARBA" id="ARBA00012417"/>
    </source>
</evidence>
<dbReference type="Gene3D" id="3.30.420.10">
    <property type="entry name" value="Ribonuclease H-like superfamily/Ribonuclease H"/>
    <property type="match status" value="1"/>
</dbReference>
<dbReference type="RefSeq" id="WP_084003019.1">
    <property type="nucleotide sequence ID" value="NZ_MCRI01000019.1"/>
</dbReference>
<keyword evidence="4" id="KW-0228">DNA excision</keyword>
<evidence type="ECO:0000256" key="9">
    <source>
        <dbReference type="ARBA" id="ARBA00023236"/>
    </source>
</evidence>
<evidence type="ECO:0000256" key="11">
    <source>
        <dbReference type="ARBA" id="ARBA00026073"/>
    </source>
</evidence>
<evidence type="ECO:0000256" key="12">
    <source>
        <dbReference type="ARBA" id="ARBA00040756"/>
    </source>
</evidence>
<dbReference type="SUPFAM" id="SSF82771">
    <property type="entry name" value="GIY-YIG endonuclease"/>
    <property type="match status" value="1"/>
</dbReference>
<keyword evidence="8" id="KW-0234">DNA repair</keyword>
<dbReference type="GO" id="GO:0004527">
    <property type="term" value="F:exonuclease activity"/>
    <property type="evidence" value="ECO:0007669"/>
    <property type="project" value="UniProtKB-KW"/>
</dbReference>
<dbReference type="GO" id="GO:0009432">
    <property type="term" value="P:SOS response"/>
    <property type="evidence" value="ECO:0007669"/>
    <property type="project" value="UniProtKB-KW"/>
</dbReference>
<feature type="domain" description="GIY-YIG" evidence="16">
    <location>
        <begin position="205"/>
        <end position="282"/>
    </location>
</feature>
<dbReference type="GO" id="GO:0009380">
    <property type="term" value="C:excinuclease repair complex"/>
    <property type="evidence" value="ECO:0007669"/>
    <property type="project" value="TreeGrafter"/>
</dbReference>
<dbReference type="SUPFAM" id="SSF53098">
    <property type="entry name" value="Ribonuclease H-like"/>
    <property type="match status" value="1"/>
</dbReference>
<dbReference type="PATRIC" id="fig|291169.3.peg.1849"/>
<name>A0A1E3GR01_9GAMM</name>
<dbReference type="InterPro" id="IPR036397">
    <property type="entry name" value="RNaseH_sf"/>
</dbReference>
<dbReference type="GO" id="GO:0006289">
    <property type="term" value="P:nucleotide-excision repair"/>
    <property type="evidence" value="ECO:0007669"/>
    <property type="project" value="InterPro"/>
</dbReference>
<dbReference type="Pfam" id="PF00929">
    <property type="entry name" value="RNase_T"/>
    <property type="match status" value="1"/>
</dbReference>
<dbReference type="CDD" id="cd10434">
    <property type="entry name" value="GIY-YIG_UvrC_Cho"/>
    <property type="match status" value="1"/>
</dbReference>
<evidence type="ECO:0000256" key="5">
    <source>
        <dbReference type="ARBA" id="ARBA00022801"/>
    </source>
</evidence>
<dbReference type="PANTHER" id="PTHR30562">
    <property type="entry name" value="UVRC/OXIDOREDUCTASE"/>
    <property type="match status" value="1"/>
</dbReference>
<evidence type="ECO:0000256" key="13">
    <source>
        <dbReference type="ARBA" id="ARBA00042138"/>
    </source>
</evidence>
<evidence type="ECO:0000256" key="8">
    <source>
        <dbReference type="ARBA" id="ARBA00023204"/>
    </source>
</evidence>
<dbReference type="PROSITE" id="PS50164">
    <property type="entry name" value="GIY_YIG"/>
    <property type="match status" value="1"/>
</dbReference>
<dbReference type="Proteomes" id="UP000094379">
    <property type="component" value="Unassembled WGS sequence"/>
</dbReference>
<keyword evidence="6" id="KW-0269">Exonuclease</keyword>
<reference evidence="17 18" key="1">
    <citation type="submission" date="2016-07" db="EMBL/GenBank/DDBJ databases">
        <title>Draft Genome Sequence of Methylophaga muralis Bur 1.</title>
        <authorList>
            <person name="Vasilenko O.V."/>
            <person name="Doronina N.V."/>
            <person name="Shmareva M.N."/>
            <person name="Tarlachkov S.V."/>
            <person name="Mustakhimov I."/>
            <person name="Trotsenko Y.A."/>
        </authorList>
    </citation>
    <scope>NUCLEOTIDE SEQUENCE [LARGE SCALE GENOMIC DNA]</scope>
    <source>
        <strain evidence="17 18">Bur 1</strain>
    </source>
</reference>
<evidence type="ECO:0000256" key="4">
    <source>
        <dbReference type="ARBA" id="ARBA00022769"/>
    </source>
</evidence>
<dbReference type="GO" id="GO:0003677">
    <property type="term" value="F:DNA binding"/>
    <property type="evidence" value="ECO:0007669"/>
    <property type="project" value="InterPro"/>
</dbReference>
<dbReference type="InterPro" id="IPR050066">
    <property type="entry name" value="UvrABC_protein_C"/>
</dbReference>
<keyword evidence="2" id="KW-0540">Nuclease</keyword>
<dbReference type="SMART" id="SM00465">
    <property type="entry name" value="GIYc"/>
    <property type="match status" value="1"/>
</dbReference>
<dbReference type="InterPro" id="IPR047296">
    <property type="entry name" value="GIY-YIG_UvrC_Cho"/>
</dbReference>
<evidence type="ECO:0000256" key="15">
    <source>
        <dbReference type="ARBA" id="ARBA00049244"/>
    </source>
</evidence>
<dbReference type="InterPro" id="IPR035901">
    <property type="entry name" value="GIY-YIG_endonuc_sf"/>
</dbReference>
<evidence type="ECO:0000256" key="2">
    <source>
        <dbReference type="ARBA" id="ARBA00022722"/>
    </source>
</evidence>
<comment type="catalytic activity">
    <reaction evidence="15">
        <text>DNA(n) + a 2'-deoxyribonucleoside 5'-triphosphate = DNA(n+1) + diphosphate</text>
        <dbReference type="Rhea" id="RHEA:22508"/>
        <dbReference type="Rhea" id="RHEA-COMP:17339"/>
        <dbReference type="Rhea" id="RHEA-COMP:17340"/>
        <dbReference type="ChEBI" id="CHEBI:33019"/>
        <dbReference type="ChEBI" id="CHEBI:61560"/>
        <dbReference type="ChEBI" id="CHEBI:173112"/>
        <dbReference type="EC" id="2.7.7.7"/>
    </reaction>
</comment>
<evidence type="ECO:0000313" key="17">
    <source>
        <dbReference type="EMBL" id="ODN66470.1"/>
    </source>
</evidence>
<gene>
    <name evidence="17" type="primary">cho</name>
    <name evidence="17" type="ORF">A9E74_01838</name>
</gene>
<dbReference type="PANTHER" id="PTHR30562:SF10">
    <property type="entry name" value="EXCINUCLEASE CHO"/>
    <property type="match status" value="1"/>
</dbReference>
<keyword evidence="7" id="KW-0267">Excision nuclease</keyword>
<keyword evidence="3" id="KW-0227">DNA damage</keyword>